<feature type="domain" description="Autophagy protein ATG5 UblA" evidence="6">
    <location>
        <begin position="1"/>
        <end position="48"/>
    </location>
</feature>
<evidence type="ECO:0000256" key="4">
    <source>
        <dbReference type="ARBA" id="ARBA00023006"/>
    </source>
</evidence>
<dbReference type="Gene3D" id="1.10.246.190">
    <property type="entry name" value="Autophagy protein Apg5, helix rich domain"/>
    <property type="match status" value="1"/>
</dbReference>
<feature type="domain" description="Autophagy protein ATG5 alpha-helical bundle region" evidence="5">
    <location>
        <begin position="64"/>
        <end position="104"/>
    </location>
</feature>
<accession>A0A4P9YYF7</accession>
<evidence type="ECO:0000313" key="8">
    <source>
        <dbReference type="Proteomes" id="UP000278143"/>
    </source>
</evidence>
<dbReference type="EMBL" id="KZ990488">
    <property type="protein sequence ID" value="RKP24040.1"/>
    <property type="molecule type" value="Genomic_DNA"/>
</dbReference>
<evidence type="ECO:0000313" key="7">
    <source>
        <dbReference type="EMBL" id="RKP24040.1"/>
    </source>
</evidence>
<keyword evidence="4" id="KW-0072">Autophagy</keyword>
<evidence type="ECO:0000256" key="1">
    <source>
        <dbReference type="ARBA" id="ARBA00006910"/>
    </source>
</evidence>
<feature type="non-terminal residue" evidence="7">
    <location>
        <position position="105"/>
    </location>
</feature>
<dbReference type="InterPro" id="IPR048940">
    <property type="entry name" value="ATG5_HBR"/>
</dbReference>
<dbReference type="GO" id="GO:0034045">
    <property type="term" value="C:phagophore assembly site membrane"/>
    <property type="evidence" value="ECO:0007669"/>
    <property type="project" value="TreeGrafter"/>
</dbReference>
<dbReference type="Gene3D" id="3.10.20.620">
    <property type="match status" value="1"/>
</dbReference>
<name>A0A4P9YYF7_9FUNG</name>
<gene>
    <name evidence="7" type="ORF">SYNPS1DRAFT_3110</name>
</gene>
<dbReference type="AlphaFoldDB" id="A0A4P9YYF7"/>
<dbReference type="InterPro" id="IPR048939">
    <property type="entry name" value="ATG5_UblA"/>
</dbReference>
<dbReference type="PANTHER" id="PTHR13040">
    <property type="entry name" value="AUTOPHAGY PROTEIN 5"/>
    <property type="match status" value="1"/>
</dbReference>
<dbReference type="GO" id="GO:0000422">
    <property type="term" value="P:autophagy of mitochondrion"/>
    <property type="evidence" value="ECO:0007669"/>
    <property type="project" value="TreeGrafter"/>
</dbReference>
<reference evidence="8" key="1">
    <citation type="journal article" date="2018" name="Nat. Microbiol.">
        <title>Leveraging single-cell genomics to expand the fungal tree of life.</title>
        <authorList>
            <person name="Ahrendt S.R."/>
            <person name="Quandt C.A."/>
            <person name="Ciobanu D."/>
            <person name="Clum A."/>
            <person name="Salamov A."/>
            <person name="Andreopoulos B."/>
            <person name="Cheng J.F."/>
            <person name="Woyke T."/>
            <person name="Pelin A."/>
            <person name="Henrissat B."/>
            <person name="Reynolds N.K."/>
            <person name="Benny G.L."/>
            <person name="Smith M.E."/>
            <person name="James T.Y."/>
            <person name="Grigoriev I.V."/>
        </authorList>
    </citation>
    <scope>NUCLEOTIDE SEQUENCE [LARGE SCALE GENOMIC DNA]</scope>
    <source>
        <strain evidence="8">Benny S71-1</strain>
    </source>
</reference>
<dbReference type="GO" id="GO:0044233">
    <property type="term" value="C:mitochondria-associated endoplasmic reticulum membrane contact site"/>
    <property type="evidence" value="ECO:0007669"/>
    <property type="project" value="TreeGrafter"/>
</dbReference>
<evidence type="ECO:0000259" key="5">
    <source>
        <dbReference type="Pfam" id="PF20637"/>
    </source>
</evidence>
<dbReference type="InterPro" id="IPR042527">
    <property type="entry name" value="Atg5_UblA_dom_sf"/>
</dbReference>
<comment type="similarity">
    <text evidence="1">Belongs to the ATG5 family.</text>
</comment>
<dbReference type="Proteomes" id="UP000278143">
    <property type="component" value="Unassembled WGS sequence"/>
</dbReference>
<dbReference type="OrthoDB" id="272162at2759"/>
<dbReference type="GO" id="GO:0034274">
    <property type="term" value="C:Atg12-Atg5-Atg16 complex"/>
    <property type="evidence" value="ECO:0007669"/>
    <property type="project" value="TreeGrafter"/>
</dbReference>
<dbReference type="InterPro" id="IPR007239">
    <property type="entry name" value="Atg5"/>
</dbReference>
<feature type="non-terminal residue" evidence="7">
    <location>
        <position position="1"/>
    </location>
</feature>
<dbReference type="InterPro" id="IPR042526">
    <property type="entry name" value="Atg5_HR"/>
</dbReference>
<sequence>DIWYSCNNVPLRWHYPVGLLHDLQVHHASSSAAEEASDGQLWRITVHTQSYPKGSLKMAIPSLNSMQDMYMSMIKESSFLRYGTAKKVMHLPKHEQTALWESLVD</sequence>
<evidence type="ECO:0000259" key="6">
    <source>
        <dbReference type="Pfam" id="PF20638"/>
    </source>
</evidence>
<protein>
    <submittedName>
        <fullName evidence="7">Autophagy-related protein 5</fullName>
    </submittedName>
</protein>
<dbReference type="GO" id="GO:0019776">
    <property type="term" value="F:Atg8-family ligase activity"/>
    <property type="evidence" value="ECO:0007669"/>
    <property type="project" value="TreeGrafter"/>
</dbReference>
<dbReference type="Pfam" id="PF20638">
    <property type="entry name" value="ATG5_UblA"/>
    <property type="match status" value="1"/>
</dbReference>
<dbReference type="GO" id="GO:0006995">
    <property type="term" value="P:cellular response to nitrogen starvation"/>
    <property type="evidence" value="ECO:0007669"/>
    <property type="project" value="TreeGrafter"/>
</dbReference>
<dbReference type="Pfam" id="PF20637">
    <property type="entry name" value="ATG5_HBR"/>
    <property type="match status" value="1"/>
</dbReference>
<keyword evidence="2" id="KW-1017">Isopeptide bond</keyword>
<keyword evidence="8" id="KW-1185">Reference proteome</keyword>
<proteinExistence type="inferred from homology"/>
<organism evidence="7 8">
    <name type="scientific">Syncephalis pseudoplumigaleata</name>
    <dbReference type="NCBI Taxonomy" id="1712513"/>
    <lineage>
        <taxon>Eukaryota</taxon>
        <taxon>Fungi</taxon>
        <taxon>Fungi incertae sedis</taxon>
        <taxon>Zoopagomycota</taxon>
        <taxon>Zoopagomycotina</taxon>
        <taxon>Zoopagomycetes</taxon>
        <taxon>Zoopagales</taxon>
        <taxon>Piptocephalidaceae</taxon>
        <taxon>Syncephalis</taxon>
    </lineage>
</organism>
<dbReference type="GO" id="GO:0061908">
    <property type="term" value="C:phagophore"/>
    <property type="evidence" value="ECO:0007669"/>
    <property type="project" value="TreeGrafter"/>
</dbReference>
<evidence type="ECO:0000256" key="3">
    <source>
        <dbReference type="ARBA" id="ARBA00022843"/>
    </source>
</evidence>
<evidence type="ECO:0000256" key="2">
    <source>
        <dbReference type="ARBA" id="ARBA00022499"/>
    </source>
</evidence>
<keyword evidence="3" id="KW-0832">Ubl conjugation</keyword>
<dbReference type="PANTHER" id="PTHR13040:SF2">
    <property type="entry name" value="AUTOPHAGY PROTEIN 5"/>
    <property type="match status" value="1"/>
</dbReference>
<dbReference type="GO" id="GO:0034727">
    <property type="term" value="P:piecemeal microautophagy of the nucleus"/>
    <property type="evidence" value="ECO:0007669"/>
    <property type="project" value="TreeGrafter"/>
</dbReference>
<dbReference type="GO" id="GO:0005776">
    <property type="term" value="C:autophagosome"/>
    <property type="evidence" value="ECO:0007669"/>
    <property type="project" value="TreeGrafter"/>
</dbReference>